<name>A0A6A4HKV4_9AGAR</name>
<proteinExistence type="predicted"/>
<dbReference type="PANTHER" id="PTHR47672:SF1">
    <property type="entry name" value="E3 UBIQUITIN-PROTEIN LIGASE SNT2"/>
    <property type="match status" value="1"/>
</dbReference>
<gene>
    <name evidence="1" type="ORF">BT96DRAFT_1032378</name>
</gene>
<organism evidence="1 2">
    <name type="scientific">Gymnopus androsaceus JB14</name>
    <dbReference type="NCBI Taxonomy" id="1447944"/>
    <lineage>
        <taxon>Eukaryota</taxon>
        <taxon>Fungi</taxon>
        <taxon>Dikarya</taxon>
        <taxon>Basidiomycota</taxon>
        <taxon>Agaricomycotina</taxon>
        <taxon>Agaricomycetes</taxon>
        <taxon>Agaricomycetidae</taxon>
        <taxon>Agaricales</taxon>
        <taxon>Marasmiineae</taxon>
        <taxon>Omphalotaceae</taxon>
        <taxon>Gymnopus</taxon>
    </lineage>
</organism>
<dbReference type="GO" id="GO:0004842">
    <property type="term" value="F:ubiquitin-protein transferase activity"/>
    <property type="evidence" value="ECO:0007669"/>
    <property type="project" value="TreeGrafter"/>
</dbReference>
<protein>
    <submittedName>
        <fullName evidence="1">Uncharacterized protein</fullName>
    </submittedName>
</protein>
<dbReference type="PANTHER" id="PTHR47672">
    <property type="entry name" value="E3 UBIQUITIN-PROTEIN LIGASE SNT2"/>
    <property type="match status" value="1"/>
</dbReference>
<accession>A0A6A4HKV4</accession>
<evidence type="ECO:0000313" key="2">
    <source>
        <dbReference type="Proteomes" id="UP000799118"/>
    </source>
</evidence>
<dbReference type="GO" id="GO:0036205">
    <property type="term" value="P:histone catabolic process"/>
    <property type="evidence" value="ECO:0007669"/>
    <property type="project" value="TreeGrafter"/>
</dbReference>
<reference evidence="1" key="1">
    <citation type="journal article" date="2019" name="Environ. Microbiol.">
        <title>Fungal ecological strategies reflected in gene transcription - a case study of two litter decomposers.</title>
        <authorList>
            <person name="Barbi F."/>
            <person name="Kohler A."/>
            <person name="Barry K."/>
            <person name="Baskaran P."/>
            <person name="Daum C."/>
            <person name="Fauchery L."/>
            <person name="Ihrmark K."/>
            <person name="Kuo A."/>
            <person name="LaButti K."/>
            <person name="Lipzen A."/>
            <person name="Morin E."/>
            <person name="Grigoriev I.V."/>
            <person name="Henrissat B."/>
            <person name="Lindahl B."/>
            <person name="Martin F."/>
        </authorList>
    </citation>
    <scope>NUCLEOTIDE SEQUENCE</scope>
    <source>
        <strain evidence="1">JB14</strain>
    </source>
</reference>
<dbReference type="AlphaFoldDB" id="A0A6A4HKV4"/>
<sequence>MSTSHLCGQSETGCHTLLLKLWSFLDSRDPHLIHHCSPASVWPGTTACETSSTGLLSKTLVSSWLQFIPKSFLSITPGLNAMWYIGWKKRGNRFYFSRLFDPYIKKEFEVLRVGDVRNVPEIVRKTLQERYEYSSRERSCPRSYRYYSYLCYSHLQ</sequence>
<dbReference type="InterPro" id="IPR029617">
    <property type="entry name" value="Snt2"/>
</dbReference>
<evidence type="ECO:0000313" key="1">
    <source>
        <dbReference type="EMBL" id="KAE9398181.1"/>
    </source>
</evidence>
<dbReference type="GO" id="GO:0048189">
    <property type="term" value="C:Lid2 complex"/>
    <property type="evidence" value="ECO:0007669"/>
    <property type="project" value="TreeGrafter"/>
</dbReference>
<dbReference type="OrthoDB" id="336088at2759"/>
<dbReference type="Proteomes" id="UP000799118">
    <property type="component" value="Unassembled WGS sequence"/>
</dbReference>
<dbReference type="EMBL" id="ML769486">
    <property type="protein sequence ID" value="KAE9398181.1"/>
    <property type="molecule type" value="Genomic_DNA"/>
</dbReference>
<keyword evidence="2" id="KW-1185">Reference proteome</keyword>